<dbReference type="Proteomes" id="UP000765509">
    <property type="component" value="Unassembled WGS sequence"/>
</dbReference>
<proteinExistence type="predicted"/>
<keyword evidence="2" id="KW-1185">Reference proteome</keyword>
<comment type="caution">
    <text evidence="1">The sequence shown here is derived from an EMBL/GenBank/DDBJ whole genome shotgun (WGS) entry which is preliminary data.</text>
</comment>
<evidence type="ECO:0000313" key="2">
    <source>
        <dbReference type="Proteomes" id="UP000765509"/>
    </source>
</evidence>
<evidence type="ECO:0000313" key="1">
    <source>
        <dbReference type="EMBL" id="MBW0558423.1"/>
    </source>
</evidence>
<name>A0A9Q3PDV0_9BASI</name>
<organism evidence="1 2">
    <name type="scientific">Austropuccinia psidii MF-1</name>
    <dbReference type="NCBI Taxonomy" id="1389203"/>
    <lineage>
        <taxon>Eukaryota</taxon>
        <taxon>Fungi</taxon>
        <taxon>Dikarya</taxon>
        <taxon>Basidiomycota</taxon>
        <taxon>Pucciniomycotina</taxon>
        <taxon>Pucciniomycetes</taxon>
        <taxon>Pucciniales</taxon>
        <taxon>Sphaerophragmiaceae</taxon>
        <taxon>Austropuccinia</taxon>
    </lineage>
</organism>
<accession>A0A9Q3PDV0</accession>
<protein>
    <submittedName>
        <fullName evidence="1">Uncharacterized protein</fullName>
    </submittedName>
</protein>
<gene>
    <name evidence="1" type="ORF">O181_098138</name>
</gene>
<sequence>MPQGSLLAFAASRPSHSASFLKVTAVAGAVLGIEPIGWAEADGGSSLGESNLGTTLGAHPALTNAGP</sequence>
<dbReference type="EMBL" id="AVOT02066658">
    <property type="protein sequence ID" value="MBW0558423.1"/>
    <property type="molecule type" value="Genomic_DNA"/>
</dbReference>
<reference evidence="1" key="1">
    <citation type="submission" date="2021-03" db="EMBL/GenBank/DDBJ databases">
        <title>Draft genome sequence of rust myrtle Austropuccinia psidii MF-1, a brazilian biotype.</title>
        <authorList>
            <person name="Quecine M.C."/>
            <person name="Pachon D.M.R."/>
            <person name="Bonatelli M.L."/>
            <person name="Correr F.H."/>
            <person name="Franceschini L.M."/>
            <person name="Leite T.F."/>
            <person name="Margarido G.R.A."/>
            <person name="Almeida C.A."/>
            <person name="Ferrarezi J.A."/>
            <person name="Labate C.A."/>
        </authorList>
    </citation>
    <scope>NUCLEOTIDE SEQUENCE</scope>
    <source>
        <strain evidence="1">MF-1</strain>
    </source>
</reference>
<dbReference type="AlphaFoldDB" id="A0A9Q3PDV0"/>